<dbReference type="EMBL" id="ML996687">
    <property type="protein sequence ID" value="KAF2405395.1"/>
    <property type="molecule type" value="Genomic_DNA"/>
</dbReference>
<name>A0A6G1IBN2_9PEZI</name>
<accession>A0A6G1IBN2</accession>
<evidence type="ECO:0000313" key="2">
    <source>
        <dbReference type="Proteomes" id="UP000799640"/>
    </source>
</evidence>
<keyword evidence="2" id="KW-1185">Reference proteome</keyword>
<gene>
    <name evidence="1" type="ORF">EJ06DRAFT_24094</name>
</gene>
<dbReference type="AlphaFoldDB" id="A0A6G1IBN2"/>
<dbReference type="Proteomes" id="UP000799640">
    <property type="component" value="Unassembled WGS sequence"/>
</dbReference>
<sequence length="91" mass="10054">MEMMLILTGKDGAKSHRAIAAPHSSSRSACQSALEHSNPSFSLYTRADPTRSISAFQNPRWSPSNCRSRFLAIHILRWFPAIKAQPACLGL</sequence>
<evidence type="ECO:0000313" key="1">
    <source>
        <dbReference type="EMBL" id="KAF2405395.1"/>
    </source>
</evidence>
<organism evidence="1 2">
    <name type="scientific">Trichodelitschia bisporula</name>
    <dbReference type="NCBI Taxonomy" id="703511"/>
    <lineage>
        <taxon>Eukaryota</taxon>
        <taxon>Fungi</taxon>
        <taxon>Dikarya</taxon>
        <taxon>Ascomycota</taxon>
        <taxon>Pezizomycotina</taxon>
        <taxon>Dothideomycetes</taxon>
        <taxon>Dothideomycetes incertae sedis</taxon>
        <taxon>Phaeotrichales</taxon>
        <taxon>Phaeotrichaceae</taxon>
        <taxon>Trichodelitschia</taxon>
    </lineage>
</organism>
<protein>
    <submittedName>
        <fullName evidence="1">Uncharacterized protein</fullName>
    </submittedName>
</protein>
<reference evidence="1" key="1">
    <citation type="journal article" date="2020" name="Stud. Mycol.">
        <title>101 Dothideomycetes genomes: a test case for predicting lifestyles and emergence of pathogens.</title>
        <authorList>
            <person name="Haridas S."/>
            <person name="Albert R."/>
            <person name="Binder M."/>
            <person name="Bloem J."/>
            <person name="Labutti K."/>
            <person name="Salamov A."/>
            <person name="Andreopoulos B."/>
            <person name="Baker S."/>
            <person name="Barry K."/>
            <person name="Bills G."/>
            <person name="Bluhm B."/>
            <person name="Cannon C."/>
            <person name="Castanera R."/>
            <person name="Culley D."/>
            <person name="Daum C."/>
            <person name="Ezra D."/>
            <person name="Gonzalez J."/>
            <person name="Henrissat B."/>
            <person name="Kuo A."/>
            <person name="Liang C."/>
            <person name="Lipzen A."/>
            <person name="Lutzoni F."/>
            <person name="Magnuson J."/>
            <person name="Mondo S."/>
            <person name="Nolan M."/>
            <person name="Ohm R."/>
            <person name="Pangilinan J."/>
            <person name="Park H.-J."/>
            <person name="Ramirez L."/>
            <person name="Alfaro M."/>
            <person name="Sun H."/>
            <person name="Tritt A."/>
            <person name="Yoshinaga Y."/>
            <person name="Zwiers L.-H."/>
            <person name="Turgeon B."/>
            <person name="Goodwin S."/>
            <person name="Spatafora J."/>
            <person name="Crous P."/>
            <person name="Grigoriev I."/>
        </authorList>
    </citation>
    <scope>NUCLEOTIDE SEQUENCE</scope>
    <source>
        <strain evidence="1">CBS 262.69</strain>
    </source>
</reference>
<proteinExistence type="predicted"/>